<dbReference type="PROSITE" id="PS50893">
    <property type="entry name" value="ABC_TRANSPORTER_2"/>
    <property type="match status" value="1"/>
</dbReference>
<evidence type="ECO:0000313" key="7">
    <source>
        <dbReference type="Proteomes" id="UP000281391"/>
    </source>
</evidence>
<evidence type="ECO:0000256" key="1">
    <source>
        <dbReference type="ARBA" id="ARBA00022737"/>
    </source>
</evidence>
<organism evidence="6 7">
    <name type="scientific">Serratia odorifera</name>
    <dbReference type="NCBI Taxonomy" id="618"/>
    <lineage>
        <taxon>Bacteria</taxon>
        <taxon>Pseudomonadati</taxon>
        <taxon>Pseudomonadota</taxon>
        <taxon>Gammaproteobacteria</taxon>
        <taxon>Enterobacterales</taxon>
        <taxon>Yersiniaceae</taxon>
        <taxon>Serratia</taxon>
    </lineage>
</organism>
<dbReference type="Gene3D" id="3.40.50.300">
    <property type="entry name" value="P-loop containing nucleotide triphosphate hydrolases"/>
    <property type="match status" value="2"/>
</dbReference>
<evidence type="ECO:0000256" key="4">
    <source>
        <dbReference type="SAM" id="Coils"/>
    </source>
</evidence>
<dbReference type="Pfam" id="PF00005">
    <property type="entry name" value="ABC_tran"/>
    <property type="match status" value="2"/>
</dbReference>
<dbReference type="CDD" id="cd03221">
    <property type="entry name" value="ABCF_EF-3"/>
    <property type="match status" value="2"/>
</dbReference>
<dbReference type="AlphaFoldDB" id="A0A3S4EU49"/>
<proteinExistence type="predicted"/>
<dbReference type="PROSITE" id="PS00211">
    <property type="entry name" value="ABC_TRANSPORTER_1"/>
    <property type="match status" value="1"/>
</dbReference>
<dbReference type="InterPro" id="IPR050611">
    <property type="entry name" value="ABCF"/>
</dbReference>
<dbReference type="InterPro" id="IPR003593">
    <property type="entry name" value="AAA+_ATPase"/>
</dbReference>
<dbReference type="SMART" id="SM00382">
    <property type="entry name" value="AAA"/>
    <property type="match status" value="2"/>
</dbReference>
<dbReference type="EMBL" id="LR134117">
    <property type="protein sequence ID" value="VDZ57236.1"/>
    <property type="molecule type" value="Genomic_DNA"/>
</dbReference>
<evidence type="ECO:0000259" key="5">
    <source>
        <dbReference type="PROSITE" id="PS50893"/>
    </source>
</evidence>
<dbReference type="InterPro" id="IPR017871">
    <property type="entry name" value="ABC_transporter-like_CS"/>
</dbReference>
<evidence type="ECO:0000256" key="2">
    <source>
        <dbReference type="ARBA" id="ARBA00022741"/>
    </source>
</evidence>
<dbReference type="FunFam" id="3.40.50.300:FF:001320">
    <property type="entry name" value="Heme ABC transporter ATP-binding protein"/>
    <property type="match status" value="1"/>
</dbReference>
<gene>
    <name evidence="6" type="primary">yheS_4</name>
    <name evidence="6" type="ORF">NCTC11214_02364</name>
</gene>
<evidence type="ECO:0000313" key="6">
    <source>
        <dbReference type="EMBL" id="VDZ57236.1"/>
    </source>
</evidence>
<sequence>MAHFSPSPYLVLHQLTCQFADGETLFGPLNLHLDRRRCALVGRNGVGKSRLLRLLAGEDCPGGGHVETHGVIASVAQHNEIAMDVTVAHWLGFGDEMAALARMERGEMLADDVELLDGQWDLIERLQAAFTAAGLPALEMHQPAGALSGGERMRAALCAAFISRADFLLLDEPSNHLDRHGREWLYRQLAAWRGGMLVASHDRQLLMHMQRIVELTPDGVISYSGNYQDYRRQRERQRQAAREVLEHAAQERKRARTRLIKEHDASQRRSASTLRNVDNLNIASFERVAYKGAAKESLGTLRKQHLRQKQVLDDKVCAAQQRVEDESPVMFTLPGSAVAAGKQVLELEGVQLPFVTLPPLSWRLTGPSRVAIGGPNGCGKSTLLKVIAGQLAARAGDCRLAVSAAYLDQSLSQFDLSRSVFDHLALEDSPMVAGELRTRLAQLQLGADRLRLPLAMLSGGERLKAALACALWRRQPAQLLLLDEPTNHLDLASLQAIEAALKGYPGALLVVSHDDAFLQGLRLTHRLDWGELGWQSLTL</sequence>
<dbReference type="InterPro" id="IPR027417">
    <property type="entry name" value="P-loop_NTPase"/>
</dbReference>
<dbReference type="GO" id="GO:0005524">
    <property type="term" value="F:ATP binding"/>
    <property type="evidence" value="ECO:0007669"/>
    <property type="project" value="UniProtKB-KW"/>
</dbReference>
<keyword evidence="3 6" id="KW-0067">ATP-binding</keyword>
<protein>
    <submittedName>
        <fullName evidence="6">Uncharacterized ABC transporter ATP-binding protein YheS</fullName>
    </submittedName>
</protein>
<keyword evidence="2" id="KW-0547">Nucleotide-binding</keyword>
<dbReference type="RefSeq" id="WP_004958246.1">
    <property type="nucleotide sequence ID" value="NZ_JBKQGT010000004.1"/>
</dbReference>
<dbReference type="SUPFAM" id="SSF52540">
    <property type="entry name" value="P-loop containing nucleoside triphosphate hydrolases"/>
    <property type="match status" value="2"/>
</dbReference>
<feature type="coiled-coil region" evidence="4">
    <location>
        <begin position="227"/>
        <end position="258"/>
    </location>
</feature>
<dbReference type="InterPro" id="IPR003439">
    <property type="entry name" value="ABC_transporter-like_ATP-bd"/>
</dbReference>
<dbReference type="PANTHER" id="PTHR19211:SF6">
    <property type="entry name" value="BLL7188 PROTEIN"/>
    <property type="match status" value="1"/>
</dbReference>
<accession>A0A3S4EU49</accession>
<dbReference type="PANTHER" id="PTHR19211">
    <property type="entry name" value="ATP-BINDING TRANSPORT PROTEIN-RELATED"/>
    <property type="match status" value="1"/>
</dbReference>
<dbReference type="KEGG" id="sof:NCTC11214_02364"/>
<evidence type="ECO:0000256" key="3">
    <source>
        <dbReference type="ARBA" id="ARBA00022840"/>
    </source>
</evidence>
<keyword evidence="1" id="KW-0677">Repeat</keyword>
<dbReference type="GO" id="GO:0016887">
    <property type="term" value="F:ATP hydrolysis activity"/>
    <property type="evidence" value="ECO:0007669"/>
    <property type="project" value="InterPro"/>
</dbReference>
<feature type="domain" description="ABC transporter" evidence="5">
    <location>
        <begin position="10"/>
        <end position="243"/>
    </location>
</feature>
<reference evidence="6 7" key="1">
    <citation type="submission" date="2018-12" db="EMBL/GenBank/DDBJ databases">
        <authorList>
            <consortium name="Pathogen Informatics"/>
        </authorList>
    </citation>
    <scope>NUCLEOTIDE SEQUENCE [LARGE SCALE GENOMIC DNA]</scope>
    <source>
        <strain evidence="6 7">NCTC11214</strain>
    </source>
</reference>
<keyword evidence="4" id="KW-0175">Coiled coil</keyword>
<dbReference type="Proteomes" id="UP000281391">
    <property type="component" value="Chromosome"/>
</dbReference>
<name>A0A3S4EU49_SEROD</name>